<dbReference type="HOGENOM" id="CLU_2791462_0_0_11"/>
<evidence type="ECO:0000313" key="3">
    <source>
        <dbReference type="Proteomes" id="UP000004926"/>
    </source>
</evidence>
<dbReference type="OrthoDB" id="3401898at2"/>
<dbReference type="InterPro" id="IPR027575">
    <property type="entry name" value="LD_lanti_pre"/>
</dbReference>
<evidence type="ECO:0000313" key="2">
    <source>
        <dbReference type="EMBL" id="EHR52398.1"/>
    </source>
</evidence>
<accession>H5X6Z7</accession>
<protein>
    <recommendedName>
        <fullName evidence="4">FxLD family lantipeptide</fullName>
    </recommendedName>
</protein>
<feature type="region of interest" description="Disordered" evidence="1">
    <location>
        <begin position="1"/>
        <end position="20"/>
    </location>
</feature>
<dbReference type="AlphaFoldDB" id="H5X6Z7"/>
<dbReference type="EMBL" id="CM001439">
    <property type="protein sequence ID" value="EHR52398.1"/>
    <property type="molecule type" value="Genomic_DNA"/>
</dbReference>
<reference evidence="2 3" key="1">
    <citation type="journal article" date="2012" name="Stand. Genomic Sci.">
        <title>Genome sequence of the ocean sediment bacterium Saccharomonospora marina type strain (XMU15(T)).</title>
        <authorList>
            <person name="Klenk H.P."/>
            <person name="Lu M."/>
            <person name="Lucas S."/>
            <person name="Lapidus A."/>
            <person name="Copeland A."/>
            <person name="Pitluck S."/>
            <person name="Goodwin L.A."/>
            <person name="Han C."/>
            <person name="Tapia R."/>
            <person name="Brambilla E.M."/>
            <person name="Potter G."/>
            <person name="Land M."/>
            <person name="Ivanova N."/>
            <person name="Rohde M."/>
            <person name="Goker M."/>
            <person name="Detter J.C."/>
            <person name="Li W.J."/>
            <person name="Kyrpides N.C."/>
            <person name="Woyke T."/>
        </authorList>
    </citation>
    <scope>NUCLEOTIDE SEQUENCE [LARGE SCALE GENOMIC DNA]</scope>
    <source>
        <strain evidence="2 3">XMU15</strain>
    </source>
</reference>
<evidence type="ECO:0008006" key="4">
    <source>
        <dbReference type="Google" id="ProtNLM"/>
    </source>
</evidence>
<sequence>MTLALKRPSEDAEISALASPAEESDEFSLDLTVIADSLPLAKMSCDTSDNCGGTTCGSACTSHVATPL</sequence>
<name>H5X6Z7_9PSEU</name>
<evidence type="ECO:0000256" key="1">
    <source>
        <dbReference type="SAM" id="MobiDB-lite"/>
    </source>
</evidence>
<organism evidence="2 3">
    <name type="scientific">Saccharomonospora marina XMU15</name>
    <dbReference type="NCBI Taxonomy" id="882083"/>
    <lineage>
        <taxon>Bacteria</taxon>
        <taxon>Bacillati</taxon>
        <taxon>Actinomycetota</taxon>
        <taxon>Actinomycetes</taxon>
        <taxon>Pseudonocardiales</taxon>
        <taxon>Pseudonocardiaceae</taxon>
        <taxon>Saccharomonospora</taxon>
    </lineage>
</organism>
<dbReference type="eggNOG" id="ENOG502ZFEY">
    <property type="taxonomic scope" value="Bacteria"/>
</dbReference>
<gene>
    <name evidence="2" type="ORF">SacmaDRAFT_4205</name>
</gene>
<dbReference type="RefSeq" id="WP_009155776.1">
    <property type="nucleotide sequence ID" value="NZ_CM001439.1"/>
</dbReference>
<proteinExistence type="predicted"/>
<dbReference type="STRING" id="882083.SacmaDRAFT_4205"/>
<keyword evidence="3" id="KW-1185">Reference proteome</keyword>
<dbReference type="Proteomes" id="UP000004926">
    <property type="component" value="Chromosome"/>
</dbReference>
<dbReference type="NCBIfam" id="TIGR04363">
    <property type="entry name" value="LD_lanti_pre"/>
    <property type="match status" value="1"/>
</dbReference>